<reference evidence="2" key="1">
    <citation type="submission" date="2019-04" db="EMBL/GenBank/DDBJ databases">
        <title>Evolution of Biomass-Degrading Anaerobic Consortia Revealed by Metagenomics.</title>
        <authorList>
            <person name="Peng X."/>
        </authorList>
    </citation>
    <scope>NUCLEOTIDE SEQUENCE</scope>
    <source>
        <strain evidence="2">SIG551</strain>
    </source>
</reference>
<feature type="domain" description="Cyclodeaminase/cyclohydrolase" evidence="1">
    <location>
        <begin position="7"/>
        <end position="187"/>
    </location>
</feature>
<dbReference type="RefSeq" id="WP_020072019.1">
    <property type="nucleotide sequence ID" value="NZ_SVNY01000002.1"/>
</dbReference>
<name>A0A928Q2D0_9FIRM</name>
<dbReference type="AlphaFoldDB" id="A0A928Q2D0"/>
<sequence length="207" mass="21766">MEMKNMTLEVFCATTASNEPAPGGGSVAALAGALAAALAEMVAQLTIGKKGYEEAADEMKAIIPEAAALRAELLDEITRDSTSFNAYMEAMTLPKDTDEQKEVRRSAMQEALKKAAEVPLHVAVTAAKIMPMAATMVKKGNANAVTDGMVAAMMTRTAVLGALLNVKINLGSIKDEAYVADMKAKIHEIETAIIRDEAAVLAASPLK</sequence>
<accession>A0A928Q2D0</accession>
<evidence type="ECO:0000313" key="2">
    <source>
        <dbReference type="EMBL" id="MBE6833174.1"/>
    </source>
</evidence>
<dbReference type="InterPro" id="IPR036178">
    <property type="entry name" value="Formintransfe-cycloase-like_sf"/>
</dbReference>
<evidence type="ECO:0000313" key="3">
    <source>
        <dbReference type="Proteomes" id="UP000754750"/>
    </source>
</evidence>
<gene>
    <name evidence="2" type="ORF">E7512_06265</name>
</gene>
<dbReference type="InterPro" id="IPR007044">
    <property type="entry name" value="Cyclodeamin/CycHdrlase"/>
</dbReference>
<dbReference type="Proteomes" id="UP000754750">
    <property type="component" value="Unassembled WGS sequence"/>
</dbReference>
<organism evidence="2 3">
    <name type="scientific">Faecalispora sporosphaeroides</name>
    <dbReference type="NCBI Taxonomy" id="1549"/>
    <lineage>
        <taxon>Bacteria</taxon>
        <taxon>Bacillati</taxon>
        <taxon>Bacillota</taxon>
        <taxon>Clostridia</taxon>
        <taxon>Eubacteriales</taxon>
        <taxon>Oscillospiraceae</taxon>
        <taxon>Faecalispora</taxon>
    </lineage>
</organism>
<protein>
    <submittedName>
        <fullName evidence="2">Cyclodeaminase/cyclohydrolase family protein</fullName>
    </submittedName>
</protein>
<evidence type="ECO:0000259" key="1">
    <source>
        <dbReference type="Pfam" id="PF04961"/>
    </source>
</evidence>
<dbReference type="EMBL" id="SVNY01000002">
    <property type="protein sequence ID" value="MBE6833174.1"/>
    <property type="molecule type" value="Genomic_DNA"/>
</dbReference>
<dbReference type="Pfam" id="PF04961">
    <property type="entry name" value="FTCD_C"/>
    <property type="match status" value="1"/>
</dbReference>
<comment type="caution">
    <text evidence="2">The sequence shown here is derived from an EMBL/GenBank/DDBJ whole genome shotgun (WGS) entry which is preliminary data.</text>
</comment>
<dbReference type="GO" id="GO:0003824">
    <property type="term" value="F:catalytic activity"/>
    <property type="evidence" value="ECO:0007669"/>
    <property type="project" value="InterPro"/>
</dbReference>
<dbReference type="SUPFAM" id="SSF101262">
    <property type="entry name" value="Methenyltetrahydrofolate cyclohydrolase-like"/>
    <property type="match status" value="1"/>
</dbReference>
<dbReference type="Gene3D" id="1.20.120.680">
    <property type="entry name" value="Formiminotetrahydrofolate cyclodeaminase monomer, up-and-down helical bundle"/>
    <property type="match status" value="1"/>
</dbReference>
<proteinExistence type="predicted"/>